<dbReference type="GO" id="GO:0004129">
    <property type="term" value="F:cytochrome-c oxidase activity"/>
    <property type="evidence" value="ECO:0007669"/>
    <property type="project" value="InterPro"/>
</dbReference>
<feature type="transmembrane region" description="Helical" evidence="7">
    <location>
        <begin position="139"/>
        <end position="160"/>
    </location>
</feature>
<accession>A0A6J6PZL6</accession>
<dbReference type="PANTHER" id="PTHR11403:SF2">
    <property type="entry name" value="CYTOCHROME BO(3) UBIQUINOL OXIDASE SUBUNIT 3"/>
    <property type="match status" value="1"/>
</dbReference>
<feature type="transmembrane region" description="Helical" evidence="7">
    <location>
        <begin position="28"/>
        <end position="49"/>
    </location>
</feature>
<evidence type="ECO:0000313" key="9">
    <source>
        <dbReference type="EMBL" id="CAB4344666.1"/>
    </source>
</evidence>
<evidence type="ECO:0000313" key="10">
    <source>
        <dbReference type="EMBL" id="CAB4345066.1"/>
    </source>
</evidence>
<protein>
    <submittedName>
        <fullName evidence="11">Unannotated protein</fullName>
    </submittedName>
</protein>
<reference evidence="11" key="1">
    <citation type="submission" date="2020-05" db="EMBL/GenBank/DDBJ databases">
        <authorList>
            <person name="Chiriac C."/>
            <person name="Salcher M."/>
            <person name="Ghai R."/>
            <person name="Kavagutti S V."/>
        </authorList>
    </citation>
    <scope>NUCLEOTIDE SEQUENCE</scope>
</reference>
<dbReference type="AlphaFoldDB" id="A0A6J6PZL6"/>
<evidence type="ECO:0000256" key="7">
    <source>
        <dbReference type="SAM" id="Phobius"/>
    </source>
</evidence>
<evidence type="ECO:0000313" key="12">
    <source>
        <dbReference type="EMBL" id="CAB4813996.1"/>
    </source>
</evidence>
<evidence type="ECO:0000256" key="4">
    <source>
        <dbReference type="ARBA" id="ARBA00022692"/>
    </source>
</evidence>
<gene>
    <name evidence="11" type="ORF">UFOPK2648_00492</name>
    <name evidence="12" type="ORF">UFOPK3037_01525</name>
    <name evidence="13" type="ORF">UFOPK3278_00512</name>
    <name evidence="9" type="ORF">UFOPK3406_01396</name>
    <name evidence="10" type="ORF">UFOPK3925_01484</name>
    <name evidence="14" type="ORF">UFOPK4097_01019</name>
    <name evidence="15" type="ORF">UFOPK4301_00453</name>
</gene>
<evidence type="ECO:0000256" key="3">
    <source>
        <dbReference type="ARBA" id="ARBA00022475"/>
    </source>
</evidence>
<dbReference type="EMBL" id="CAFAAO010000028">
    <property type="protein sequence ID" value="CAB4813996.1"/>
    <property type="molecule type" value="Genomic_DNA"/>
</dbReference>
<dbReference type="EMBL" id="CAESAD010000016">
    <property type="protein sequence ID" value="CAB4345066.1"/>
    <property type="molecule type" value="Genomic_DNA"/>
</dbReference>
<dbReference type="InterPro" id="IPR035973">
    <property type="entry name" value="Cyt_c_oxidase_su3-like_sf"/>
</dbReference>
<dbReference type="GO" id="GO:0019646">
    <property type="term" value="P:aerobic electron transport chain"/>
    <property type="evidence" value="ECO:0007669"/>
    <property type="project" value="InterPro"/>
</dbReference>
<keyword evidence="4 7" id="KW-0812">Transmembrane</keyword>
<evidence type="ECO:0000313" key="14">
    <source>
        <dbReference type="EMBL" id="CAB5022458.1"/>
    </source>
</evidence>
<organism evidence="11">
    <name type="scientific">freshwater metagenome</name>
    <dbReference type="NCBI Taxonomy" id="449393"/>
    <lineage>
        <taxon>unclassified sequences</taxon>
        <taxon>metagenomes</taxon>
        <taxon>ecological metagenomes</taxon>
    </lineage>
</organism>
<dbReference type="InterPro" id="IPR024791">
    <property type="entry name" value="Cyt_c/ubiquinol_Oxase_su3"/>
</dbReference>
<sequence length="201" mass="22184">MTAVTEHHAESGHHEAPEAISRRDRMGVLLLIFADAAFVGALVFTWFYLRTLNQGGNWIPKDVEVAASSQSWIVTGVAGVSAALMYLGLVAVRKGKVKQLLTFALLALVVIIADLYLQIQALDSFPFTIKNGSYASTMFALAGANIFHLGLTIFLGIGIVNRIRMGRYSQDDHGHVREVTYWWIWVAVASLITSFATMYTY</sequence>
<proteinExistence type="inferred from homology"/>
<dbReference type="InterPro" id="IPR000298">
    <property type="entry name" value="Cyt_c_oxidase-like_su3"/>
</dbReference>
<evidence type="ECO:0000256" key="2">
    <source>
        <dbReference type="ARBA" id="ARBA00010581"/>
    </source>
</evidence>
<evidence type="ECO:0000256" key="1">
    <source>
        <dbReference type="ARBA" id="ARBA00004651"/>
    </source>
</evidence>
<dbReference type="GO" id="GO:0005886">
    <property type="term" value="C:plasma membrane"/>
    <property type="evidence" value="ECO:0007669"/>
    <property type="project" value="UniProtKB-SubCell"/>
</dbReference>
<keyword evidence="5 7" id="KW-1133">Transmembrane helix</keyword>
<dbReference type="Pfam" id="PF00510">
    <property type="entry name" value="COX3"/>
    <property type="match status" value="1"/>
</dbReference>
<dbReference type="EMBL" id="CAESAI010000058">
    <property type="protein sequence ID" value="CAB4344666.1"/>
    <property type="molecule type" value="Genomic_DNA"/>
</dbReference>
<keyword evidence="6 7" id="KW-0472">Membrane</keyword>
<evidence type="ECO:0000259" key="8">
    <source>
        <dbReference type="PROSITE" id="PS50253"/>
    </source>
</evidence>
<evidence type="ECO:0000313" key="15">
    <source>
        <dbReference type="EMBL" id="CAB5046826.1"/>
    </source>
</evidence>
<feature type="transmembrane region" description="Helical" evidence="7">
    <location>
        <begin position="100"/>
        <end position="119"/>
    </location>
</feature>
<evidence type="ECO:0000313" key="13">
    <source>
        <dbReference type="EMBL" id="CAB4847088.1"/>
    </source>
</evidence>
<evidence type="ECO:0000313" key="11">
    <source>
        <dbReference type="EMBL" id="CAB4704217.1"/>
    </source>
</evidence>
<comment type="similarity">
    <text evidence="2">Belongs to the cytochrome c oxidase subunit 3 family.</text>
</comment>
<dbReference type="PROSITE" id="PS50253">
    <property type="entry name" value="COX3"/>
    <property type="match status" value="1"/>
</dbReference>
<feature type="transmembrane region" description="Helical" evidence="7">
    <location>
        <begin position="181"/>
        <end position="199"/>
    </location>
</feature>
<dbReference type="InterPro" id="IPR013833">
    <property type="entry name" value="Cyt_c_oxidase_su3_a-hlx"/>
</dbReference>
<evidence type="ECO:0000256" key="5">
    <source>
        <dbReference type="ARBA" id="ARBA00022989"/>
    </source>
</evidence>
<name>A0A6J6PZL6_9ZZZZ</name>
<dbReference type="EMBL" id="CAEZYC010000017">
    <property type="protein sequence ID" value="CAB4704217.1"/>
    <property type="molecule type" value="Genomic_DNA"/>
</dbReference>
<dbReference type="EMBL" id="CAFBPK010000016">
    <property type="protein sequence ID" value="CAB5022458.1"/>
    <property type="molecule type" value="Genomic_DNA"/>
</dbReference>
<dbReference type="Gene3D" id="1.20.120.80">
    <property type="entry name" value="Cytochrome c oxidase, subunit III, four-helix bundle"/>
    <property type="match status" value="1"/>
</dbReference>
<dbReference type="EMBL" id="CAFBIX010000013">
    <property type="protein sequence ID" value="CAB4847088.1"/>
    <property type="molecule type" value="Genomic_DNA"/>
</dbReference>
<feature type="transmembrane region" description="Helical" evidence="7">
    <location>
        <begin position="69"/>
        <end position="88"/>
    </location>
</feature>
<dbReference type="PANTHER" id="PTHR11403">
    <property type="entry name" value="CYTOCHROME C OXIDASE SUBUNIT III"/>
    <property type="match status" value="1"/>
</dbReference>
<comment type="subcellular location">
    <subcellularLocation>
        <location evidence="1">Cell membrane</location>
        <topology evidence="1">Multi-pass membrane protein</topology>
    </subcellularLocation>
</comment>
<keyword evidence="3" id="KW-1003">Cell membrane</keyword>
<feature type="domain" description="Heme-copper oxidase subunit III family profile" evidence="8">
    <location>
        <begin position="1"/>
        <end position="201"/>
    </location>
</feature>
<dbReference type="EMBL" id="CAFBQG010000039">
    <property type="protein sequence ID" value="CAB5046826.1"/>
    <property type="molecule type" value="Genomic_DNA"/>
</dbReference>
<dbReference type="SUPFAM" id="SSF81452">
    <property type="entry name" value="Cytochrome c oxidase subunit III-like"/>
    <property type="match status" value="1"/>
</dbReference>
<evidence type="ECO:0000256" key="6">
    <source>
        <dbReference type="ARBA" id="ARBA00023136"/>
    </source>
</evidence>